<comment type="caution">
    <text evidence="2">The sequence shown here is derived from an EMBL/GenBank/DDBJ whole genome shotgun (WGS) entry which is preliminary data.</text>
</comment>
<proteinExistence type="predicted"/>
<accession>A0ABR8XXJ0</accession>
<gene>
    <name evidence="2" type="ORF">H9635_07950</name>
</gene>
<protein>
    <submittedName>
        <fullName evidence="2">Uncharacterized protein</fullName>
    </submittedName>
</protein>
<evidence type="ECO:0000313" key="2">
    <source>
        <dbReference type="EMBL" id="MBD8036671.1"/>
    </source>
</evidence>
<keyword evidence="3" id="KW-1185">Reference proteome</keyword>
<evidence type="ECO:0000313" key="3">
    <source>
        <dbReference type="Proteomes" id="UP000619101"/>
    </source>
</evidence>
<organism evidence="2 3">
    <name type="scientific">Solibacillus faecavium</name>
    <dbReference type="NCBI Taxonomy" id="2762221"/>
    <lineage>
        <taxon>Bacteria</taxon>
        <taxon>Bacillati</taxon>
        <taxon>Bacillota</taxon>
        <taxon>Bacilli</taxon>
        <taxon>Bacillales</taxon>
        <taxon>Caryophanaceae</taxon>
        <taxon>Solibacillus</taxon>
    </lineage>
</organism>
<feature type="transmembrane region" description="Helical" evidence="1">
    <location>
        <begin position="21"/>
        <end position="43"/>
    </location>
</feature>
<keyword evidence="1" id="KW-1133">Transmembrane helix</keyword>
<feature type="transmembrane region" description="Helical" evidence="1">
    <location>
        <begin position="49"/>
        <end position="75"/>
    </location>
</feature>
<name>A0ABR8XXJ0_9BACL</name>
<evidence type="ECO:0000256" key="1">
    <source>
        <dbReference type="SAM" id="Phobius"/>
    </source>
</evidence>
<sequence length="83" mass="9897">MDEKRKEELNKKENKVMKRQVGIIALMIILYIPFFNIAAYISNQYFFDSYYFGLVILLLGIPLTYFAAKYLVWLIKNINSYTK</sequence>
<dbReference type="RefSeq" id="WP_191699658.1">
    <property type="nucleotide sequence ID" value="NZ_JACSPZ010000003.1"/>
</dbReference>
<reference evidence="2 3" key="1">
    <citation type="submission" date="2020-08" db="EMBL/GenBank/DDBJ databases">
        <title>A Genomic Blueprint of the Chicken Gut Microbiome.</title>
        <authorList>
            <person name="Gilroy R."/>
            <person name="Ravi A."/>
            <person name="Getino M."/>
            <person name="Pursley I."/>
            <person name="Horton D.L."/>
            <person name="Alikhan N.-F."/>
            <person name="Baker D."/>
            <person name="Gharbi K."/>
            <person name="Hall N."/>
            <person name="Watson M."/>
            <person name="Adriaenssens E.M."/>
            <person name="Foster-Nyarko E."/>
            <person name="Jarju S."/>
            <person name="Secka A."/>
            <person name="Antonio M."/>
            <person name="Oren A."/>
            <person name="Chaudhuri R."/>
            <person name="La Ragione R.M."/>
            <person name="Hildebrand F."/>
            <person name="Pallen M.J."/>
        </authorList>
    </citation>
    <scope>NUCLEOTIDE SEQUENCE [LARGE SCALE GENOMIC DNA]</scope>
    <source>
        <strain evidence="2 3">A46</strain>
    </source>
</reference>
<dbReference type="EMBL" id="JACSPZ010000003">
    <property type="protein sequence ID" value="MBD8036671.1"/>
    <property type="molecule type" value="Genomic_DNA"/>
</dbReference>
<keyword evidence="1" id="KW-0812">Transmembrane</keyword>
<keyword evidence="1" id="KW-0472">Membrane</keyword>
<dbReference type="Proteomes" id="UP000619101">
    <property type="component" value="Unassembled WGS sequence"/>
</dbReference>